<name>A0ABS6ZBR8_9ACTN</name>
<reference evidence="1 2" key="1">
    <citation type="submission" date="2019-12" db="EMBL/GenBank/DDBJ databases">
        <title>Genome sequence of Streptomyces bambusae.</title>
        <authorList>
            <person name="Bansal K."/>
            <person name="Choksket S."/>
            <person name="Korpole S."/>
            <person name="Patil P.B."/>
        </authorList>
    </citation>
    <scope>NUCLEOTIDE SEQUENCE [LARGE SCALE GENOMIC DNA]</scope>
    <source>
        <strain evidence="1 2">SK60</strain>
    </source>
</reference>
<protein>
    <submittedName>
        <fullName evidence="1">Uncharacterized protein</fullName>
    </submittedName>
</protein>
<evidence type="ECO:0000313" key="2">
    <source>
        <dbReference type="Proteomes" id="UP000812013"/>
    </source>
</evidence>
<dbReference type="RefSeq" id="WP_219670105.1">
    <property type="nucleotide sequence ID" value="NZ_WTFF01000228.1"/>
</dbReference>
<sequence length="54" mass="6266">MFEYEIAIARRADLIREADSYRMVRKVEAARRHGRGKDGEGRTIDLRSLFGRVA</sequence>
<evidence type="ECO:0000313" key="1">
    <source>
        <dbReference type="EMBL" id="MBW5485200.1"/>
    </source>
</evidence>
<keyword evidence="2" id="KW-1185">Reference proteome</keyword>
<dbReference type="Proteomes" id="UP000812013">
    <property type="component" value="Unassembled WGS sequence"/>
</dbReference>
<proteinExistence type="predicted"/>
<dbReference type="EMBL" id="WTFF01000228">
    <property type="protein sequence ID" value="MBW5485200.1"/>
    <property type="molecule type" value="Genomic_DNA"/>
</dbReference>
<organism evidence="1 2">
    <name type="scientific">Streptomyces bambusae</name>
    <dbReference type="NCBI Taxonomy" id="1550616"/>
    <lineage>
        <taxon>Bacteria</taxon>
        <taxon>Bacillati</taxon>
        <taxon>Actinomycetota</taxon>
        <taxon>Actinomycetes</taxon>
        <taxon>Kitasatosporales</taxon>
        <taxon>Streptomycetaceae</taxon>
        <taxon>Streptomyces</taxon>
    </lineage>
</organism>
<comment type="caution">
    <text evidence="1">The sequence shown here is derived from an EMBL/GenBank/DDBJ whole genome shotgun (WGS) entry which is preliminary data.</text>
</comment>
<accession>A0ABS6ZBR8</accession>
<gene>
    <name evidence="1" type="ORF">GPJ59_25820</name>
</gene>